<dbReference type="EMBL" id="CP035708">
    <property type="protein sequence ID" value="QEN01720.1"/>
    <property type="molecule type" value="Genomic_DNA"/>
</dbReference>
<protein>
    <submittedName>
        <fullName evidence="2">Uncharacterized protein</fullName>
    </submittedName>
</protein>
<dbReference type="RefSeq" id="WP_149504383.1">
    <property type="nucleotide sequence ID" value="NZ_CP035708.1"/>
</dbReference>
<dbReference type="Proteomes" id="UP000323522">
    <property type="component" value="Chromosome"/>
</dbReference>
<evidence type="ECO:0000313" key="1">
    <source>
        <dbReference type="EMBL" id="MET3604966.1"/>
    </source>
</evidence>
<dbReference type="AlphaFoldDB" id="A0A5C1Q3N3"/>
<dbReference type="KEGG" id="snn:EWH46_13695"/>
<sequence>MGVLKDTRWCEKRRIVATLQADIRTRVGSRIGHRREQAGYRIVLRCTIRTAAARSPGRIDRPKKLMHHDS</sequence>
<evidence type="ECO:0000313" key="2">
    <source>
        <dbReference type="EMBL" id="QEN01720.1"/>
    </source>
</evidence>
<evidence type="ECO:0000313" key="3">
    <source>
        <dbReference type="Proteomes" id="UP000323522"/>
    </source>
</evidence>
<accession>A0A5C1Q3N3</accession>
<dbReference type="EMBL" id="JBEPLS010000011">
    <property type="protein sequence ID" value="MET3604966.1"/>
    <property type="molecule type" value="Genomic_DNA"/>
</dbReference>
<proteinExistence type="predicted"/>
<evidence type="ECO:0000313" key="4">
    <source>
        <dbReference type="Proteomes" id="UP001549111"/>
    </source>
</evidence>
<keyword evidence="4" id="KW-1185">Reference proteome</keyword>
<name>A0A5C1Q3N3_9BURK</name>
<dbReference type="Proteomes" id="UP001549111">
    <property type="component" value="Unassembled WGS sequence"/>
</dbReference>
<reference evidence="2 3" key="1">
    <citation type="submission" date="2019-02" db="EMBL/GenBank/DDBJ databases">
        <title>Complete Genome Sequence and Methylome Analysis of Sphaerotilus natans subsp. sulfidivorans D-507.</title>
        <authorList>
            <person name="Fomenkov A."/>
            <person name="Gridneva E."/>
            <person name="Smolyakov D."/>
            <person name="Dubinina G."/>
            <person name="Vincze T."/>
            <person name="Grabovich M."/>
            <person name="Roberts R.J."/>
        </authorList>
    </citation>
    <scope>NUCLEOTIDE SEQUENCE [LARGE SCALE GENOMIC DNA]</scope>
    <source>
        <strain evidence="2 3">D-507</strain>
    </source>
</reference>
<gene>
    <name evidence="1" type="ORF">ABIC99_002791</name>
    <name evidence="2" type="ORF">EWH46_13695</name>
</gene>
<reference evidence="1 4" key="2">
    <citation type="submission" date="2024-06" db="EMBL/GenBank/DDBJ databases">
        <title>Genomic Encyclopedia of Type Strains, Phase IV (KMG-IV): sequencing the most valuable type-strain genomes for metagenomic binning, comparative biology and taxonomic classification.</title>
        <authorList>
            <person name="Goeker M."/>
        </authorList>
    </citation>
    <scope>NUCLEOTIDE SEQUENCE [LARGE SCALE GENOMIC DNA]</scope>
    <source>
        <strain evidence="1 4">D-501</strain>
    </source>
</reference>
<organism evidence="2 3">
    <name type="scientific">Sphaerotilus sulfidivorans</name>
    <dbReference type="NCBI Taxonomy" id="639200"/>
    <lineage>
        <taxon>Bacteria</taxon>
        <taxon>Pseudomonadati</taxon>
        <taxon>Pseudomonadota</taxon>
        <taxon>Betaproteobacteria</taxon>
        <taxon>Burkholderiales</taxon>
        <taxon>Sphaerotilaceae</taxon>
        <taxon>Sphaerotilus</taxon>
    </lineage>
</organism>